<dbReference type="PANTHER" id="PTHR47373">
    <property type="entry name" value="CYSTEINE PROTEINASE INHIBITOR 2"/>
    <property type="match status" value="1"/>
</dbReference>
<reference evidence="3" key="2">
    <citation type="submission" date="2023-04" db="EMBL/GenBank/DDBJ databases">
        <authorList>
            <person name="Bruccoleri R.E."/>
            <person name="Oakeley E.J."/>
            <person name="Faust A.-M."/>
            <person name="Dessus-Babus S."/>
            <person name="Altorfer M."/>
            <person name="Burckhardt D."/>
            <person name="Oertli M."/>
            <person name="Naumann U."/>
            <person name="Petersen F."/>
            <person name="Wong J."/>
        </authorList>
    </citation>
    <scope>NUCLEOTIDE SEQUENCE</scope>
    <source>
        <strain evidence="3">GSM-AAB239-AS_SAM_17_03QT</strain>
        <tissue evidence="3">Leaf</tissue>
    </source>
</reference>
<feature type="chain" id="PRO_5043825366" evidence="2">
    <location>
        <begin position="27"/>
        <end position="137"/>
    </location>
</feature>
<dbReference type="Gene3D" id="3.10.450.10">
    <property type="match status" value="1"/>
</dbReference>
<gene>
    <name evidence="3" type="ORF">M6B38_160800</name>
</gene>
<dbReference type="AlphaFoldDB" id="A0AAX6EZ17"/>
<accession>A0AAX6EZ17</accession>
<evidence type="ECO:0000256" key="1">
    <source>
        <dbReference type="SAM" id="MobiDB-lite"/>
    </source>
</evidence>
<dbReference type="PANTHER" id="PTHR47373:SF2">
    <property type="entry name" value="CYSTEINE PROTEINASE INHIBITOR 10"/>
    <property type="match status" value="1"/>
</dbReference>
<protein>
    <submittedName>
        <fullName evidence="3">Cysteine proteinase inhibitor 4</fullName>
    </submittedName>
</protein>
<organism evidence="3 4">
    <name type="scientific">Iris pallida</name>
    <name type="common">Sweet iris</name>
    <dbReference type="NCBI Taxonomy" id="29817"/>
    <lineage>
        <taxon>Eukaryota</taxon>
        <taxon>Viridiplantae</taxon>
        <taxon>Streptophyta</taxon>
        <taxon>Embryophyta</taxon>
        <taxon>Tracheophyta</taxon>
        <taxon>Spermatophyta</taxon>
        <taxon>Magnoliopsida</taxon>
        <taxon>Liliopsida</taxon>
        <taxon>Asparagales</taxon>
        <taxon>Iridaceae</taxon>
        <taxon>Iridoideae</taxon>
        <taxon>Irideae</taxon>
        <taxon>Iris</taxon>
    </lineage>
</organism>
<dbReference type="Proteomes" id="UP001140949">
    <property type="component" value="Unassembled WGS sequence"/>
</dbReference>
<dbReference type="EMBL" id="JANAVB010033017">
    <property type="protein sequence ID" value="KAJ6809457.1"/>
    <property type="molecule type" value="Genomic_DNA"/>
</dbReference>
<evidence type="ECO:0000313" key="4">
    <source>
        <dbReference type="Proteomes" id="UP001140949"/>
    </source>
</evidence>
<evidence type="ECO:0000256" key="2">
    <source>
        <dbReference type="SAM" id="SignalP"/>
    </source>
</evidence>
<keyword evidence="4" id="KW-1185">Reference proteome</keyword>
<comment type="caution">
    <text evidence="3">The sequence shown here is derived from an EMBL/GenBank/DDBJ whole genome shotgun (WGS) entry which is preliminary data.</text>
</comment>
<name>A0AAX6EZ17_IRIPA</name>
<feature type="signal peptide" evidence="2">
    <location>
        <begin position="1"/>
        <end position="26"/>
    </location>
</feature>
<sequence length="137" mass="14726">MSSFSFSSLLLLSFLLLLLSASSVSSLGEQAGGKVGGRTEIKDAATDEKVRSLGRFAVEEHNRSLFLGGAPRGHPVLPPPLVRRSRRRAGAGGVGDRVLPQGGRQGPRRRREDVRRGRPRQAVAQLPEAPLLCALRP</sequence>
<feature type="region of interest" description="Disordered" evidence="1">
    <location>
        <begin position="68"/>
        <end position="137"/>
    </location>
</feature>
<proteinExistence type="predicted"/>
<reference evidence="3" key="1">
    <citation type="journal article" date="2023" name="GigaByte">
        <title>Genome assembly of the bearded iris, Iris pallida Lam.</title>
        <authorList>
            <person name="Bruccoleri R.E."/>
            <person name="Oakeley E.J."/>
            <person name="Faust A.M.E."/>
            <person name="Altorfer M."/>
            <person name="Dessus-Babus S."/>
            <person name="Burckhardt D."/>
            <person name="Oertli M."/>
            <person name="Naumann U."/>
            <person name="Petersen F."/>
            <person name="Wong J."/>
        </authorList>
    </citation>
    <scope>NUCLEOTIDE SEQUENCE</scope>
    <source>
        <strain evidence="3">GSM-AAB239-AS_SAM_17_03QT</strain>
    </source>
</reference>
<evidence type="ECO:0000313" key="3">
    <source>
        <dbReference type="EMBL" id="KAJ6809457.1"/>
    </source>
</evidence>
<keyword evidence="2" id="KW-0732">Signal</keyword>